<accession>A0A6B2M3L7</accession>
<dbReference type="Proteomes" id="UP000478417">
    <property type="component" value="Unassembled WGS sequence"/>
</dbReference>
<dbReference type="Gene3D" id="2.80.10.50">
    <property type="match status" value="1"/>
</dbReference>
<feature type="signal peptide" evidence="1">
    <location>
        <begin position="1"/>
        <end position="26"/>
    </location>
</feature>
<dbReference type="CDD" id="cd23432">
    <property type="entry name" value="beta-trefoil_Ricin_EndoBetaGal-like"/>
    <property type="match status" value="1"/>
</dbReference>
<evidence type="ECO:0000313" key="4">
    <source>
        <dbReference type="EMBL" id="NDV62799.1"/>
    </source>
</evidence>
<dbReference type="InterPro" id="IPR012334">
    <property type="entry name" value="Pectin_lyas_fold"/>
</dbReference>
<dbReference type="Pfam" id="PF22815">
    <property type="entry name" value="CatAgl_D1"/>
    <property type="match status" value="1"/>
</dbReference>
<feature type="domain" description="Alpha-1,3-glucanase catalytic" evidence="3">
    <location>
        <begin position="355"/>
        <end position="668"/>
    </location>
</feature>
<sequence length="859" mass="93749">MPLNIKTKVLVVLALVLCRALPSALADSVSYYLGVHDLEYLRIQRVVDSAFIYADQEGHLNYAVDGGDARDLRSHWYLEPALASGSYWIRNRLTGEALQADGQTGPLKSTDPAQRWIFEPAPPHFLLRTASQLPEQAQIVDLDALPRGAMLPWISYDEENYNTLTEPAHVDNTSYNAGFERFSPAAEAQKNACIVLNGFGTRVEWTVKETANALSIRYSVQDGSEGTITLTLRPQGGGSDRVIKVPVTSNQAWVYFDGGTEHDNDAPGRLPAKRFAEARVLLDAPVQAGDTLRLSRESGDELIWIDVVELESTTEFIPSDISGYYDVTSSPWNAKGDGVSNDYFALVNCLNDAANAGKQVYLPAGRYNIPYELILPEGTGLQGAGMWHSELFFSGVGGQTSGGVRADGNNMTLRDLYIEGSQTTRSNGYKGIKGNWGTGSLIENVWIENTETGMWIADYYGQPGVTDGLVVRNCRIRNTFADGINMAEGTVNTVVENCHFRSTGDDALASWASGKERGFGPTQNQRFRYNTIECGYRAGGIGIFGGGAHRIHHNVVSDQYIAAGIRLNSVFIWVNGSEKGHPFNESGEPIRIYDNTLIRTGARSLFNEETAAIDLVIKDADVQNIWFRNIVIDQSQFTGIRFEGYFTQTSPAPEFRNLSFENIQMREVPFGTRATNSARGSASYRDVSVATGVNDPSLNRNFILTQHNSLEDWQVLHFGSPDSPAAALGADPNGNGIPNLFEFASGMDPKSAVTDKSKLPQVELVRNGEQTYMQFSFHARSGGGNGDALSGYAIDGISWLPQVSTTASFGDWTSGGSVIQQFGSRINNGDGTESITYRLADPDPVSAFARLKVKASTAP</sequence>
<dbReference type="InterPro" id="IPR033801">
    <property type="entry name" value="CBM6-CBM35-CBM36-like_1"/>
</dbReference>
<dbReference type="InterPro" id="IPR055149">
    <property type="entry name" value="Agl_cat_D2"/>
</dbReference>
<keyword evidence="1" id="KW-0732">Signal</keyword>
<dbReference type="InterPro" id="IPR006626">
    <property type="entry name" value="PbH1"/>
</dbReference>
<feature type="chain" id="PRO_5025644046" evidence="1">
    <location>
        <begin position="27"/>
        <end position="859"/>
    </location>
</feature>
<evidence type="ECO:0000259" key="2">
    <source>
        <dbReference type="Pfam" id="PF22815"/>
    </source>
</evidence>
<gene>
    <name evidence="4" type="ORF">G0Q06_10085</name>
</gene>
<dbReference type="RefSeq" id="WP_163965314.1">
    <property type="nucleotide sequence ID" value="NZ_JAAGNX010000002.1"/>
</dbReference>
<dbReference type="AlphaFoldDB" id="A0A6B2M3L7"/>
<organism evidence="4 5">
    <name type="scientific">Oceanipulchritudo coccoides</name>
    <dbReference type="NCBI Taxonomy" id="2706888"/>
    <lineage>
        <taxon>Bacteria</taxon>
        <taxon>Pseudomonadati</taxon>
        <taxon>Verrucomicrobiota</taxon>
        <taxon>Opitutia</taxon>
        <taxon>Puniceicoccales</taxon>
        <taxon>Oceanipulchritudinaceae</taxon>
        <taxon>Oceanipulchritudo</taxon>
    </lineage>
</organism>
<evidence type="ECO:0000313" key="5">
    <source>
        <dbReference type="Proteomes" id="UP000478417"/>
    </source>
</evidence>
<reference evidence="4 5" key="1">
    <citation type="submission" date="2020-02" db="EMBL/GenBank/DDBJ databases">
        <title>Albibacoteraceae fam. nov., the first described family within the subdivision 4 Verrucomicrobia.</title>
        <authorList>
            <person name="Xi F."/>
        </authorList>
    </citation>
    <scope>NUCLEOTIDE SEQUENCE [LARGE SCALE GENOMIC DNA]</scope>
    <source>
        <strain evidence="4 5">CK1056</strain>
    </source>
</reference>
<dbReference type="InterPro" id="IPR011050">
    <property type="entry name" value="Pectin_lyase_fold/virulence"/>
</dbReference>
<evidence type="ECO:0000259" key="3">
    <source>
        <dbReference type="Pfam" id="PF22816"/>
    </source>
</evidence>
<evidence type="ECO:0000256" key="1">
    <source>
        <dbReference type="SAM" id="SignalP"/>
    </source>
</evidence>
<proteinExistence type="predicted"/>
<feature type="domain" description="CBM6/CBM35/CBM36-like 1" evidence="2">
    <location>
        <begin position="183"/>
        <end position="312"/>
    </location>
</feature>
<dbReference type="SMART" id="SM00710">
    <property type="entry name" value="PbH1"/>
    <property type="match status" value="5"/>
</dbReference>
<comment type="caution">
    <text evidence="4">The sequence shown here is derived from an EMBL/GenBank/DDBJ whole genome shotgun (WGS) entry which is preliminary data.</text>
</comment>
<protein>
    <submittedName>
        <fullName evidence="4">Uncharacterized protein</fullName>
    </submittedName>
</protein>
<name>A0A6B2M3L7_9BACT</name>
<dbReference type="EMBL" id="JAAGNX010000002">
    <property type="protein sequence ID" value="NDV62799.1"/>
    <property type="molecule type" value="Genomic_DNA"/>
</dbReference>
<dbReference type="Pfam" id="PF22816">
    <property type="entry name" value="CatAgl_D2"/>
    <property type="match status" value="1"/>
</dbReference>
<dbReference type="Gene3D" id="2.160.20.10">
    <property type="entry name" value="Single-stranded right-handed beta-helix, Pectin lyase-like"/>
    <property type="match status" value="1"/>
</dbReference>
<keyword evidence="5" id="KW-1185">Reference proteome</keyword>
<dbReference type="SUPFAM" id="SSF51126">
    <property type="entry name" value="Pectin lyase-like"/>
    <property type="match status" value="1"/>
</dbReference>